<dbReference type="Gene3D" id="3.40.50.2300">
    <property type="match status" value="2"/>
</dbReference>
<comment type="caution">
    <text evidence="5">The sequence shown here is derived from an EMBL/GenBank/DDBJ whole genome shotgun (WGS) entry which is preliminary data.</text>
</comment>
<accession>A0AAE3LPU6</accession>
<dbReference type="PANTHER" id="PTHR30146:SF109">
    <property type="entry name" value="HTH-TYPE TRANSCRIPTIONAL REGULATOR GALS"/>
    <property type="match status" value="1"/>
</dbReference>
<dbReference type="Proteomes" id="UP001209318">
    <property type="component" value="Unassembled WGS sequence"/>
</dbReference>
<evidence type="ECO:0000313" key="6">
    <source>
        <dbReference type="Proteomes" id="UP001209318"/>
    </source>
</evidence>
<dbReference type="PANTHER" id="PTHR30146">
    <property type="entry name" value="LACI-RELATED TRANSCRIPTIONAL REPRESSOR"/>
    <property type="match status" value="1"/>
</dbReference>
<sequence length="323" mass="36016">MATLKDVAKRAGVSVSTASYSINNSSLISEKTKEKVRKVANEIGYRPNGLAKNLKEQKTNIIGLFLSGFTGPSLNDMVEGVQTEVMKNNYELVVCASVDSHRLLVESYVDGAIILNYHIEDQLLTSIVNEKTPFVVLDRKLDNPFIKNVLIPNEEGSRMIVDYLVSKEHSRIGYIAGANYSFDGEQRLNGFRKSLDETGLQFNEADLIRADFTEYSGYLGMKNYLQIASGKIPTAFVCGNDEMAIGAIHALQENHFRVPEDVAVIGFDDITLSRYVSPSLTTIKVPRKQWGIIAAQTLFQMLDKKYDFDPMPLPIELESRESG</sequence>
<dbReference type="SMART" id="SM00354">
    <property type="entry name" value="HTH_LACI"/>
    <property type="match status" value="1"/>
</dbReference>
<keyword evidence="2" id="KW-0238">DNA-binding</keyword>
<organism evidence="5 6">
    <name type="scientific">Perspicuibacillus lycopersici</name>
    <dbReference type="NCBI Taxonomy" id="1325689"/>
    <lineage>
        <taxon>Bacteria</taxon>
        <taxon>Bacillati</taxon>
        <taxon>Bacillota</taxon>
        <taxon>Bacilli</taxon>
        <taxon>Bacillales</taxon>
        <taxon>Bacillaceae</taxon>
        <taxon>Perspicuibacillus</taxon>
    </lineage>
</organism>
<dbReference type="RefSeq" id="WP_263071868.1">
    <property type="nucleotide sequence ID" value="NZ_JAOUSF010000001.1"/>
</dbReference>
<dbReference type="Pfam" id="PF00356">
    <property type="entry name" value="LacI"/>
    <property type="match status" value="1"/>
</dbReference>
<dbReference type="CDD" id="cd06267">
    <property type="entry name" value="PBP1_LacI_sugar_binding-like"/>
    <property type="match status" value="1"/>
</dbReference>
<reference evidence="5" key="1">
    <citation type="submission" date="2022-10" db="EMBL/GenBank/DDBJ databases">
        <title>Description of Fervidibacillus gen. nov. in the family Fervidibacillaceae fam. nov. with two species, Fervidibacillus albus sp. nov., and Fervidibacillus halotolerans sp. nov., isolated from tidal flat sediments.</title>
        <authorList>
            <person name="Kwon K.K."/>
            <person name="Yang S.-H."/>
        </authorList>
    </citation>
    <scope>NUCLEOTIDE SEQUENCE</scope>
    <source>
        <strain evidence="5">JCM 19140</strain>
    </source>
</reference>
<dbReference type="SUPFAM" id="SSF53822">
    <property type="entry name" value="Periplasmic binding protein-like I"/>
    <property type="match status" value="1"/>
</dbReference>
<dbReference type="InterPro" id="IPR046335">
    <property type="entry name" value="LacI/GalR-like_sensor"/>
</dbReference>
<dbReference type="SUPFAM" id="SSF47413">
    <property type="entry name" value="lambda repressor-like DNA-binding domains"/>
    <property type="match status" value="1"/>
</dbReference>
<keyword evidence="3" id="KW-0804">Transcription</keyword>
<dbReference type="InterPro" id="IPR028082">
    <property type="entry name" value="Peripla_BP_I"/>
</dbReference>
<evidence type="ECO:0000256" key="3">
    <source>
        <dbReference type="ARBA" id="ARBA00023163"/>
    </source>
</evidence>
<dbReference type="InterPro" id="IPR000843">
    <property type="entry name" value="HTH_LacI"/>
</dbReference>
<keyword evidence="6" id="KW-1185">Reference proteome</keyword>
<dbReference type="AlphaFoldDB" id="A0AAE3LPU6"/>
<evidence type="ECO:0000256" key="1">
    <source>
        <dbReference type="ARBA" id="ARBA00023015"/>
    </source>
</evidence>
<dbReference type="CDD" id="cd01392">
    <property type="entry name" value="HTH_LacI"/>
    <property type="match status" value="1"/>
</dbReference>
<proteinExistence type="predicted"/>
<name>A0AAE3LPU6_9BACI</name>
<dbReference type="Gene3D" id="1.10.260.40">
    <property type="entry name" value="lambda repressor-like DNA-binding domains"/>
    <property type="match status" value="1"/>
</dbReference>
<dbReference type="InterPro" id="IPR010982">
    <property type="entry name" value="Lambda_DNA-bd_dom_sf"/>
</dbReference>
<evidence type="ECO:0000259" key="4">
    <source>
        <dbReference type="PROSITE" id="PS50932"/>
    </source>
</evidence>
<evidence type="ECO:0000313" key="5">
    <source>
        <dbReference type="EMBL" id="MCU9612684.1"/>
    </source>
</evidence>
<protein>
    <submittedName>
        <fullName evidence="5">LacI family transcriptional regulator</fullName>
    </submittedName>
</protein>
<evidence type="ECO:0000256" key="2">
    <source>
        <dbReference type="ARBA" id="ARBA00023125"/>
    </source>
</evidence>
<dbReference type="Pfam" id="PF13377">
    <property type="entry name" value="Peripla_BP_3"/>
    <property type="match status" value="1"/>
</dbReference>
<feature type="domain" description="HTH lacI-type" evidence="4">
    <location>
        <begin position="2"/>
        <end position="56"/>
    </location>
</feature>
<dbReference type="GO" id="GO:0000976">
    <property type="term" value="F:transcription cis-regulatory region binding"/>
    <property type="evidence" value="ECO:0007669"/>
    <property type="project" value="TreeGrafter"/>
</dbReference>
<gene>
    <name evidence="5" type="ORF">OEV98_03780</name>
</gene>
<dbReference type="PROSITE" id="PS50932">
    <property type="entry name" value="HTH_LACI_2"/>
    <property type="match status" value="1"/>
</dbReference>
<dbReference type="GO" id="GO:0003700">
    <property type="term" value="F:DNA-binding transcription factor activity"/>
    <property type="evidence" value="ECO:0007669"/>
    <property type="project" value="TreeGrafter"/>
</dbReference>
<keyword evidence="1" id="KW-0805">Transcription regulation</keyword>
<dbReference type="EMBL" id="JAOUSF010000001">
    <property type="protein sequence ID" value="MCU9612684.1"/>
    <property type="molecule type" value="Genomic_DNA"/>
</dbReference>